<feature type="signal peptide" evidence="1">
    <location>
        <begin position="1"/>
        <end position="25"/>
    </location>
</feature>
<reference evidence="2" key="2">
    <citation type="journal article" date="2015" name="Gigascience">
        <title>Reconstructing a comprehensive transcriptome assembly of a white-pupal translocated strain of the pest fruit fly Bactrocera cucurbitae.</title>
        <authorList>
            <person name="Sim S.B."/>
            <person name="Calla B."/>
            <person name="Hall B."/>
            <person name="DeRego T."/>
            <person name="Geib S.M."/>
        </authorList>
    </citation>
    <scope>NUCLEOTIDE SEQUENCE</scope>
</reference>
<name>A0A0A1XBZ8_ZEUCU</name>
<feature type="non-terminal residue" evidence="2">
    <location>
        <position position="1"/>
    </location>
</feature>
<sequence>TKQWKKMKVFVQICVLFALYAVVHSASSTWGVRNSTDLLILSKNIFQLAIAHKSQLVYYDIPEKSHSNFKVISVIYLQDKFTNSSGPSNTLYYGGPGQTFASIQMRTYTGVGLNVTILVYGQ</sequence>
<accession>A0A0A1XBZ8</accession>
<dbReference type="InterPro" id="IPR031734">
    <property type="entry name" value="MBF2"/>
</dbReference>
<dbReference type="AlphaFoldDB" id="A0A0A1XBZ8"/>
<dbReference type="PANTHER" id="PTHR37685">
    <property type="entry name" value="GEO11136P1-RELATED"/>
    <property type="match status" value="1"/>
</dbReference>
<organism evidence="2">
    <name type="scientific">Zeugodacus cucurbitae</name>
    <name type="common">Melon fruit fly</name>
    <name type="synonym">Bactrocera cucurbitae</name>
    <dbReference type="NCBI Taxonomy" id="28588"/>
    <lineage>
        <taxon>Eukaryota</taxon>
        <taxon>Metazoa</taxon>
        <taxon>Ecdysozoa</taxon>
        <taxon>Arthropoda</taxon>
        <taxon>Hexapoda</taxon>
        <taxon>Insecta</taxon>
        <taxon>Pterygota</taxon>
        <taxon>Neoptera</taxon>
        <taxon>Endopterygota</taxon>
        <taxon>Diptera</taxon>
        <taxon>Brachycera</taxon>
        <taxon>Muscomorpha</taxon>
        <taxon>Tephritoidea</taxon>
        <taxon>Tephritidae</taxon>
        <taxon>Zeugodacus</taxon>
        <taxon>Zeugodacus</taxon>
    </lineage>
</organism>
<dbReference type="EMBL" id="GBXI01005817">
    <property type="protein sequence ID" value="JAD08475.1"/>
    <property type="molecule type" value="Transcribed_RNA"/>
</dbReference>
<evidence type="ECO:0000256" key="1">
    <source>
        <dbReference type="SAM" id="SignalP"/>
    </source>
</evidence>
<dbReference type="Pfam" id="PF15868">
    <property type="entry name" value="MBF2"/>
    <property type="match status" value="1"/>
</dbReference>
<evidence type="ECO:0000313" key="2">
    <source>
        <dbReference type="EMBL" id="JAD08475.1"/>
    </source>
</evidence>
<feature type="chain" id="PRO_5001983532" evidence="1">
    <location>
        <begin position="26"/>
        <end position="122"/>
    </location>
</feature>
<gene>
    <name evidence="2" type="primary">SSP_7</name>
    <name evidence="2" type="ORF">g.1883</name>
</gene>
<reference evidence="2" key="1">
    <citation type="submission" date="2014-11" db="EMBL/GenBank/DDBJ databases">
        <authorList>
            <person name="Geib S."/>
        </authorList>
    </citation>
    <scope>NUCLEOTIDE SEQUENCE</scope>
</reference>
<proteinExistence type="predicted"/>
<protein>
    <submittedName>
        <fullName evidence="2">Probable salivary secreted peptide</fullName>
    </submittedName>
</protein>
<keyword evidence="1" id="KW-0732">Signal</keyword>
<dbReference type="PANTHER" id="PTHR37685:SF1">
    <property type="entry name" value="GEO11136P1-RELATED"/>
    <property type="match status" value="1"/>
</dbReference>